<dbReference type="EMBL" id="LR134406">
    <property type="protein sequence ID" value="VEH70980.1"/>
    <property type="molecule type" value="Genomic_DNA"/>
</dbReference>
<sequence>MKSRVALQQLAEVTESQWGMVTTAQARAQGIDHMTLKRLNDDGHLIRLIHGVYRNAGAPSAEHEELRAAWLAAEPRRLALERLHDNRPGIVISGESAARLHGIGDLRAARSEFTSPTRRQSQRLDVRYRTRDLPREDITVRHGLPTTTRERTIADLVEDRQDLSTVADALRDATRQSALDTERLTELLAPLARRNGCAAGDGAALLEKLAQSAGIDENSWARSIAENGPLMAKILSQCVTHLPQMQITHLPQMQAAVKKFSIAVDNLLNTSKFQKVFTPANQELLTAASQVLGNSLQTWKTRISTSETAELLANTIHNQLVNPMASASHPTPPPLESDMPHECEDPR</sequence>
<name>A0A448N0R6_9ACTN</name>
<dbReference type="InterPro" id="IPR025159">
    <property type="entry name" value="AbiEi_N"/>
</dbReference>
<feature type="region of interest" description="Disordered" evidence="1">
    <location>
        <begin position="323"/>
        <end position="347"/>
    </location>
</feature>
<accession>A0A448N0R6</accession>
<dbReference type="Proteomes" id="UP000273044">
    <property type="component" value="Chromosome"/>
</dbReference>
<dbReference type="GeneID" id="64407730"/>
<proteinExistence type="predicted"/>
<evidence type="ECO:0000259" key="2">
    <source>
        <dbReference type="Pfam" id="PF13338"/>
    </source>
</evidence>
<keyword evidence="4" id="KW-1185">Reference proteome</keyword>
<evidence type="ECO:0000256" key="1">
    <source>
        <dbReference type="SAM" id="MobiDB-lite"/>
    </source>
</evidence>
<organism evidence="3 4">
    <name type="scientific">Arachnia propionica</name>
    <dbReference type="NCBI Taxonomy" id="1750"/>
    <lineage>
        <taxon>Bacteria</taxon>
        <taxon>Bacillati</taxon>
        <taxon>Actinomycetota</taxon>
        <taxon>Actinomycetes</taxon>
        <taxon>Propionibacteriales</taxon>
        <taxon>Propionibacteriaceae</taxon>
        <taxon>Arachnia</taxon>
    </lineage>
</organism>
<gene>
    <name evidence="3" type="ORF">NCTC12967_02289</name>
</gene>
<feature type="compositionally biased region" description="Basic and acidic residues" evidence="1">
    <location>
        <begin position="338"/>
        <end position="347"/>
    </location>
</feature>
<reference evidence="3 4" key="1">
    <citation type="submission" date="2018-12" db="EMBL/GenBank/DDBJ databases">
        <authorList>
            <consortium name="Pathogen Informatics"/>
        </authorList>
    </citation>
    <scope>NUCLEOTIDE SEQUENCE [LARGE SCALE GENOMIC DNA]</scope>
    <source>
        <strain evidence="3 4">NCTC12967</strain>
    </source>
</reference>
<dbReference type="AlphaFoldDB" id="A0A448N0R6"/>
<dbReference type="Pfam" id="PF13338">
    <property type="entry name" value="AbiEi_4"/>
    <property type="match status" value="1"/>
</dbReference>
<dbReference type="RefSeq" id="WP_082793871.1">
    <property type="nucleotide sequence ID" value="NZ_LR134406.1"/>
</dbReference>
<feature type="domain" description="AbiEi antitoxin N-terminal" evidence="2">
    <location>
        <begin position="8"/>
        <end position="55"/>
    </location>
</feature>
<protein>
    <recommendedName>
        <fullName evidence="2">AbiEi antitoxin N-terminal domain-containing protein</fullName>
    </recommendedName>
</protein>
<evidence type="ECO:0000313" key="4">
    <source>
        <dbReference type="Proteomes" id="UP000273044"/>
    </source>
</evidence>
<evidence type="ECO:0000313" key="3">
    <source>
        <dbReference type="EMBL" id="VEH70980.1"/>
    </source>
</evidence>